<proteinExistence type="predicted"/>
<evidence type="ECO:0000256" key="1">
    <source>
        <dbReference type="SAM" id="MobiDB-lite"/>
    </source>
</evidence>
<feature type="compositionally biased region" description="Basic and acidic residues" evidence="1">
    <location>
        <begin position="258"/>
        <end position="267"/>
    </location>
</feature>
<feature type="compositionally biased region" description="Polar residues" evidence="1">
    <location>
        <begin position="243"/>
        <end position="253"/>
    </location>
</feature>
<protein>
    <submittedName>
        <fullName evidence="3">Uncharacterized protein</fullName>
    </submittedName>
</protein>
<dbReference type="WBParaSite" id="nRc.2.0.1.t05143-RA">
    <property type="protein sequence ID" value="nRc.2.0.1.t05143-RA"/>
    <property type="gene ID" value="nRc.2.0.1.g05143"/>
</dbReference>
<reference evidence="3" key="1">
    <citation type="submission" date="2022-11" db="UniProtKB">
        <authorList>
            <consortium name="WormBaseParasite"/>
        </authorList>
    </citation>
    <scope>IDENTIFICATION</scope>
</reference>
<evidence type="ECO:0000313" key="2">
    <source>
        <dbReference type="Proteomes" id="UP000887565"/>
    </source>
</evidence>
<organism evidence="2 3">
    <name type="scientific">Romanomermis culicivorax</name>
    <name type="common">Nematode worm</name>
    <dbReference type="NCBI Taxonomy" id="13658"/>
    <lineage>
        <taxon>Eukaryota</taxon>
        <taxon>Metazoa</taxon>
        <taxon>Ecdysozoa</taxon>
        <taxon>Nematoda</taxon>
        <taxon>Enoplea</taxon>
        <taxon>Dorylaimia</taxon>
        <taxon>Mermithida</taxon>
        <taxon>Mermithoidea</taxon>
        <taxon>Mermithidae</taxon>
        <taxon>Romanomermis</taxon>
    </lineage>
</organism>
<keyword evidence="2" id="KW-1185">Reference proteome</keyword>
<feature type="region of interest" description="Disordered" evidence="1">
    <location>
        <begin position="174"/>
        <end position="267"/>
    </location>
</feature>
<dbReference type="Proteomes" id="UP000887565">
    <property type="component" value="Unplaced"/>
</dbReference>
<dbReference type="AlphaFoldDB" id="A0A915HTA3"/>
<accession>A0A915HTA3</accession>
<feature type="compositionally biased region" description="Basic and acidic residues" evidence="1">
    <location>
        <begin position="189"/>
        <end position="226"/>
    </location>
</feature>
<evidence type="ECO:0000313" key="3">
    <source>
        <dbReference type="WBParaSite" id="nRc.2.0.1.t05143-RA"/>
    </source>
</evidence>
<feature type="region of interest" description="Disordered" evidence="1">
    <location>
        <begin position="12"/>
        <end position="31"/>
    </location>
</feature>
<sequence>MSLNLLVHLGTTLMGESPTKTPTQAPTQTTTDTEFDQEAAMAVESLIKETSEESFIIKTEIPTETDIIQIDSKEDDVSTTDTTVPMTTAKTTYLLTPLSKNLLYSQYDIDWGKGEEYRERAALVKTTWMRDISQIEHEDYDDLKMIPPCIIPTRYKIPKKMRQLRTIQDYLEPHLEDPNYVPPSKKRHDLREDTRSREGKETDSQTRERPSRSTTRKENQLRKEEFESQQPLMADSEKMMDEPTTSQQASDQLKPQRIVREYKKPYH</sequence>
<feature type="compositionally biased region" description="Low complexity" evidence="1">
    <location>
        <begin position="18"/>
        <end position="31"/>
    </location>
</feature>
<name>A0A915HTA3_ROMCU</name>